<dbReference type="Gene3D" id="2.160.20.10">
    <property type="entry name" value="Single-stranded right-handed beta-helix, Pectin lyase-like"/>
    <property type="match status" value="2"/>
</dbReference>
<organism evidence="2 3">
    <name type="scientific">Anseongella ginsenosidimutans</name>
    <dbReference type="NCBI Taxonomy" id="496056"/>
    <lineage>
        <taxon>Bacteria</taxon>
        <taxon>Pseudomonadati</taxon>
        <taxon>Bacteroidota</taxon>
        <taxon>Sphingobacteriia</taxon>
        <taxon>Sphingobacteriales</taxon>
        <taxon>Sphingobacteriaceae</taxon>
        <taxon>Anseongella</taxon>
    </lineage>
</organism>
<dbReference type="PANTHER" id="PTHR36453:SF1">
    <property type="entry name" value="RIGHT HANDED BETA HELIX DOMAIN-CONTAINING PROTEIN"/>
    <property type="match status" value="1"/>
</dbReference>
<dbReference type="SUPFAM" id="SSF51126">
    <property type="entry name" value="Pectin lyase-like"/>
    <property type="match status" value="1"/>
</dbReference>
<dbReference type="Proteomes" id="UP000295807">
    <property type="component" value="Unassembled WGS sequence"/>
</dbReference>
<dbReference type="GO" id="GO:0016829">
    <property type="term" value="F:lyase activity"/>
    <property type="evidence" value="ECO:0007669"/>
    <property type="project" value="UniProtKB-KW"/>
</dbReference>
<dbReference type="SMART" id="SM00710">
    <property type="entry name" value="PbH1"/>
    <property type="match status" value="4"/>
</dbReference>
<feature type="domain" description="PDZ" evidence="1">
    <location>
        <begin position="683"/>
        <end position="790"/>
    </location>
</feature>
<dbReference type="InterPro" id="IPR012334">
    <property type="entry name" value="Pectin_lyas_fold"/>
</dbReference>
<dbReference type="RefSeq" id="WP_132130241.1">
    <property type="nucleotide sequence ID" value="NZ_CP042432.1"/>
</dbReference>
<keyword evidence="3" id="KW-1185">Reference proteome</keyword>
<dbReference type="OrthoDB" id="9808066at2"/>
<dbReference type="PROSITE" id="PS50106">
    <property type="entry name" value="PDZ"/>
    <property type="match status" value="1"/>
</dbReference>
<evidence type="ECO:0000259" key="1">
    <source>
        <dbReference type="PROSITE" id="PS50106"/>
    </source>
</evidence>
<dbReference type="Gene3D" id="2.30.42.10">
    <property type="match status" value="1"/>
</dbReference>
<gene>
    <name evidence="2" type="ORF">EDD80_112104</name>
</gene>
<accession>A0A4V2UTD8</accession>
<comment type="caution">
    <text evidence="2">The sequence shown here is derived from an EMBL/GenBank/DDBJ whole genome shotgun (WGS) entry which is preliminary data.</text>
</comment>
<dbReference type="InterPro" id="IPR001478">
    <property type="entry name" value="PDZ"/>
</dbReference>
<dbReference type="Pfam" id="PF13229">
    <property type="entry name" value="Beta_helix"/>
    <property type="match status" value="1"/>
</dbReference>
<dbReference type="InterPro" id="IPR036034">
    <property type="entry name" value="PDZ_sf"/>
</dbReference>
<dbReference type="PANTHER" id="PTHR36453">
    <property type="entry name" value="SECRETED PROTEIN-RELATED"/>
    <property type="match status" value="1"/>
</dbReference>
<protein>
    <submittedName>
        <fullName evidence="2">Parallel beta helix pectate lyase-like protein</fullName>
    </submittedName>
</protein>
<evidence type="ECO:0000313" key="3">
    <source>
        <dbReference type="Proteomes" id="UP000295807"/>
    </source>
</evidence>
<dbReference type="InterPro" id="IPR011050">
    <property type="entry name" value="Pectin_lyase_fold/virulence"/>
</dbReference>
<dbReference type="InterPro" id="IPR039448">
    <property type="entry name" value="Beta_helix"/>
</dbReference>
<evidence type="ECO:0000313" key="2">
    <source>
        <dbReference type="EMBL" id="TCS85529.1"/>
    </source>
</evidence>
<proteinExistence type="predicted"/>
<dbReference type="SUPFAM" id="SSF50156">
    <property type="entry name" value="PDZ domain-like"/>
    <property type="match status" value="1"/>
</dbReference>
<sequence>MRKPKLYLLVWLLAVVSCGPGEKVFYVSPEGSDSAEGTLEAPFATLAFAKEQAKTLKAKGFDGALCIYLREGTYYPAEALVFGPEESGSKKDPYLISAYQNEKVVLSGARELTLTWEQYNDSLWKAAVPGGLVFERLFLNGELQQLARYPDYQENVLPFNGWAPDAAAPSRSKHWKNPAGGYVHALHSGRWGGFHYRILGKDAQGELRLEGGWQNNRPSEMHPEYRYAENIFEELDAPGEWYLDRENKLVYFYPPAGKDLSVARVEVPRLLHLIEFRGSMEAPVHDIIIRGLTFTQTARTFMLTREPLLRSDWAIYRGGAVFLEGTERCYIENSMFTNLGGNAVFFSNYHRKSSVTGNEFSHIGASAIAFVGDPGAVRSPSFQYGEFVPAGEMDTIPGPLSANYPAFCLAEDNLIHDIGLVEKQVAGVQIAMASAITVRHNSIYQVPRAGINIGDGTWGGHLIEFNDVFSTVLETSDHGAFNSWGRDRFWHPHRETMDSLAAQHPDWVKLDAIAPTIIRNNRFRCDHGWDIDLDDGSTNYVIYNNLCLSGGIKLREGFYRTVYNNIMLNSGFHPHVWFKDSHDVFRQNIVMDRHRDILLQAWGDTVDRNFFVDSADLAYALSKGLDSNSMAGNPLFRAPGKGDFRVASRSKALLTGFRNFPMDRFGVTSASLRSRALTPEIPDLNFMKTQTAGASQRWMGALVKNIESLAEQSAAGLNEAKGVLVLEIAAESAAAESAAGESAAGSSGLREGDVILACEGTPTPELSALVKSALSNRWKGQLTLLVFRNQAEQEVLLKLQ</sequence>
<dbReference type="PROSITE" id="PS51257">
    <property type="entry name" value="PROKAR_LIPOPROTEIN"/>
    <property type="match status" value="1"/>
</dbReference>
<keyword evidence="2" id="KW-0456">Lyase</keyword>
<name>A0A4V2UTD8_9SPHI</name>
<reference evidence="2 3" key="1">
    <citation type="submission" date="2019-03" db="EMBL/GenBank/DDBJ databases">
        <title>Genomic Encyclopedia of Type Strains, Phase IV (KMG-IV): sequencing the most valuable type-strain genomes for metagenomic binning, comparative biology and taxonomic classification.</title>
        <authorList>
            <person name="Goeker M."/>
        </authorList>
    </citation>
    <scope>NUCLEOTIDE SEQUENCE [LARGE SCALE GENOMIC DNA]</scope>
    <source>
        <strain evidence="2 3">DSM 21100</strain>
    </source>
</reference>
<dbReference type="EMBL" id="SMAD01000012">
    <property type="protein sequence ID" value="TCS85529.1"/>
    <property type="molecule type" value="Genomic_DNA"/>
</dbReference>
<dbReference type="InterPro" id="IPR006626">
    <property type="entry name" value="PbH1"/>
</dbReference>
<dbReference type="AlphaFoldDB" id="A0A4V2UTD8"/>